<dbReference type="EMBL" id="WISB01000083">
    <property type="protein sequence ID" value="MQW69824.1"/>
    <property type="molecule type" value="Genomic_DNA"/>
</dbReference>
<protein>
    <submittedName>
        <fullName evidence="1">Phage tail protein</fullName>
    </submittedName>
</protein>
<comment type="caution">
    <text evidence="1">The sequence shown here is derived from an EMBL/GenBank/DDBJ whole genome shotgun (WGS) entry which is preliminary data.</text>
</comment>
<organism evidence="1">
    <name type="scientific">Sinorhizobium medicae</name>
    <dbReference type="NCBI Taxonomy" id="110321"/>
    <lineage>
        <taxon>Bacteria</taxon>
        <taxon>Pseudomonadati</taxon>
        <taxon>Pseudomonadota</taxon>
        <taxon>Alphaproteobacteria</taxon>
        <taxon>Hyphomicrobiales</taxon>
        <taxon>Rhizobiaceae</taxon>
        <taxon>Sinorhizobium/Ensifer group</taxon>
        <taxon>Sinorhizobium</taxon>
    </lineage>
</organism>
<proteinExistence type="predicted"/>
<accession>A0A6G1WJD7</accession>
<feature type="non-terminal residue" evidence="1">
    <location>
        <position position="129"/>
    </location>
</feature>
<dbReference type="AlphaFoldDB" id="A0A6G1WJD7"/>
<gene>
    <name evidence="1" type="ORF">GHJ91_11830</name>
</gene>
<evidence type="ECO:0000313" key="1">
    <source>
        <dbReference type="EMBL" id="MQW69824.1"/>
    </source>
</evidence>
<name>A0A6G1WJD7_9HYPH</name>
<sequence length="129" mass="13564">MAIFTGIATAIAGALFGGSALATSLIGGALAFGAKFAIGKIQAAKQVKQKYTAVQGEIQFGGDVPVGTLYGVGKTKGQRAFYAKWDKGNKRNAEVFILANGWCDGLEPYVYMYGEKYNLVAQATIGNEV</sequence>
<reference evidence="1" key="1">
    <citation type="journal article" date="2013" name="Genome Biol.">
        <title>Comparative genomics of the core and accessory genomes of 48 Sinorhizobium strains comprising five genospecies.</title>
        <authorList>
            <person name="Sugawara M."/>
            <person name="Epstein B."/>
            <person name="Badgley B.D."/>
            <person name="Unno T."/>
            <person name="Xu L."/>
            <person name="Reese J."/>
            <person name="Gyaneshwar P."/>
            <person name="Denny R."/>
            <person name="Mudge J."/>
            <person name="Bharti A.K."/>
            <person name="Farmer A.D."/>
            <person name="May G.D."/>
            <person name="Woodward J.E."/>
            <person name="Medigue C."/>
            <person name="Vallenet D."/>
            <person name="Lajus A."/>
            <person name="Rouy Z."/>
            <person name="Martinez-Vaz B."/>
            <person name="Tiffin P."/>
            <person name="Young N.D."/>
            <person name="Sadowsky M.J."/>
        </authorList>
    </citation>
    <scope>NUCLEOTIDE SEQUENCE</scope>
    <source>
        <strain evidence="1">M1</strain>
    </source>
</reference>